<dbReference type="EMBL" id="JBHRYF010000008">
    <property type="protein sequence ID" value="MFC3660390.1"/>
    <property type="molecule type" value="Genomic_DNA"/>
</dbReference>
<reference evidence="5" key="1">
    <citation type="journal article" date="2019" name="Int. J. Syst. Evol. Microbiol.">
        <title>The Global Catalogue of Microorganisms (GCM) 10K type strain sequencing project: providing services to taxonomists for standard genome sequencing and annotation.</title>
        <authorList>
            <consortium name="The Broad Institute Genomics Platform"/>
            <consortium name="The Broad Institute Genome Sequencing Center for Infectious Disease"/>
            <person name="Wu L."/>
            <person name="Ma J."/>
        </authorList>
    </citation>
    <scope>NUCLEOTIDE SEQUENCE [LARGE SCALE GENOMIC DNA]</scope>
    <source>
        <strain evidence="5">KCTC 42211</strain>
    </source>
</reference>
<dbReference type="RefSeq" id="WP_386709746.1">
    <property type="nucleotide sequence ID" value="NZ_JBHRYF010000008.1"/>
</dbReference>
<accession>A0ABV7UTQ3</accession>
<dbReference type="Pfam" id="PF07969">
    <property type="entry name" value="Amidohydro_3"/>
    <property type="match status" value="1"/>
</dbReference>
<organism evidence="4 5">
    <name type="scientific">Luteimonas notoginsengisoli</name>
    <dbReference type="NCBI Taxonomy" id="1578200"/>
    <lineage>
        <taxon>Bacteria</taxon>
        <taxon>Pseudomonadati</taxon>
        <taxon>Pseudomonadota</taxon>
        <taxon>Gammaproteobacteria</taxon>
        <taxon>Lysobacterales</taxon>
        <taxon>Lysobacteraceae</taxon>
        <taxon>Luteimonas</taxon>
    </lineage>
</organism>
<gene>
    <name evidence="4" type="ORF">ACFOM9_09965</name>
</gene>
<dbReference type="Gene3D" id="3.20.20.140">
    <property type="entry name" value="Metal-dependent hydrolases"/>
    <property type="match status" value="3"/>
</dbReference>
<dbReference type="InterPro" id="IPR050378">
    <property type="entry name" value="Metallo-dep_Hydrolases_sf"/>
</dbReference>
<feature type="compositionally biased region" description="Low complexity" evidence="1">
    <location>
        <begin position="567"/>
        <end position="578"/>
    </location>
</feature>
<keyword evidence="5" id="KW-1185">Reference proteome</keyword>
<dbReference type="InterPro" id="IPR011059">
    <property type="entry name" value="Metal-dep_hydrolase_composite"/>
</dbReference>
<name>A0ABV7UTQ3_9GAMM</name>
<sequence>MARLAASLLPAALAIALAGCASAFPGRDVSAGAPVAAAPAPRYDLLIRNGVVYDGSGAAPQHVDVAVRGDRIVALLPTGSGGPAARVFDAGGRAVAPGFINTLSWAVDSLVADGRGMSDTKQGVTLEIFGEGWSWGPYTEKMRADAVAQQVDIEYPVEWTTLGEYLDWLAARGVTPNVASFVGATTVRIHELGEDDVKPDPAQLARMQDLVRQAMHEGALGVGASLIYPPATFADGRELTALAQAAAESGGGYIAHMRSEADRLLEALDETIAIARATGERAEVYHLKAAGEKNWQKMAQAIAKIDAARGQGLEVSANMYAYTAGATGLTAGLPPWVQAGGLQAMIVRLKDPAIRERVVAEMRDPGAGWENIRLLAGSDDRVLLLGFKNDKLKPLAGKTLAEVARLRGKSAEETVLDLISEDQSLVGAAYFLMSEDNVELGLEQPWVSLGSDAESSAPQGVFLKSSTHPRAYGNFARFLGHYVRDRRLMTLAEGVHRLTGLPAQNWKLQGRGCLAVGCYADIVVFDPEAIADHASYEQPMQYATGVRDVFVNGVQVLRDGEHTGAMPGRVVRGPGWRGSAAKGSRR</sequence>
<feature type="signal peptide" evidence="2">
    <location>
        <begin position="1"/>
        <end position="23"/>
    </location>
</feature>
<feature type="region of interest" description="Disordered" evidence="1">
    <location>
        <begin position="567"/>
        <end position="586"/>
    </location>
</feature>
<dbReference type="PANTHER" id="PTHR11647">
    <property type="entry name" value="HYDRANTOINASE/DIHYDROPYRIMIDINASE FAMILY MEMBER"/>
    <property type="match status" value="1"/>
</dbReference>
<dbReference type="PANTHER" id="PTHR11647:SF1">
    <property type="entry name" value="COLLAPSIN RESPONSE MEDIATOR PROTEIN"/>
    <property type="match status" value="1"/>
</dbReference>
<evidence type="ECO:0000313" key="5">
    <source>
        <dbReference type="Proteomes" id="UP001595724"/>
    </source>
</evidence>
<evidence type="ECO:0000259" key="3">
    <source>
        <dbReference type="Pfam" id="PF07969"/>
    </source>
</evidence>
<keyword evidence="2" id="KW-0732">Signal</keyword>
<dbReference type="InterPro" id="IPR032466">
    <property type="entry name" value="Metal_Hydrolase"/>
</dbReference>
<dbReference type="InterPro" id="IPR013108">
    <property type="entry name" value="Amidohydro_3"/>
</dbReference>
<feature type="domain" description="Amidohydrolase 3" evidence="3">
    <location>
        <begin position="86"/>
        <end position="556"/>
    </location>
</feature>
<evidence type="ECO:0000313" key="4">
    <source>
        <dbReference type="EMBL" id="MFC3660390.1"/>
    </source>
</evidence>
<proteinExistence type="predicted"/>
<dbReference type="CDD" id="cd01297">
    <property type="entry name" value="D-aminoacylase"/>
    <property type="match status" value="1"/>
</dbReference>
<dbReference type="SUPFAM" id="SSF51556">
    <property type="entry name" value="Metallo-dependent hydrolases"/>
    <property type="match status" value="1"/>
</dbReference>
<comment type="caution">
    <text evidence="4">The sequence shown here is derived from an EMBL/GenBank/DDBJ whole genome shotgun (WGS) entry which is preliminary data.</text>
</comment>
<protein>
    <submittedName>
        <fullName evidence="4">Amidohydrolase family protein</fullName>
    </submittedName>
</protein>
<dbReference type="SUPFAM" id="SSF51338">
    <property type="entry name" value="Composite domain of metallo-dependent hydrolases"/>
    <property type="match status" value="1"/>
</dbReference>
<dbReference type="PROSITE" id="PS51257">
    <property type="entry name" value="PROKAR_LIPOPROTEIN"/>
    <property type="match status" value="1"/>
</dbReference>
<dbReference type="Proteomes" id="UP001595724">
    <property type="component" value="Unassembled WGS sequence"/>
</dbReference>
<evidence type="ECO:0000256" key="2">
    <source>
        <dbReference type="SAM" id="SignalP"/>
    </source>
</evidence>
<feature type="chain" id="PRO_5047263730" evidence="2">
    <location>
        <begin position="24"/>
        <end position="586"/>
    </location>
</feature>
<evidence type="ECO:0000256" key="1">
    <source>
        <dbReference type="SAM" id="MobiDB-lite"/>
    </source>
</evidence>